<gene>
    <name evidence="2" type="ORF">ITP53_54245</name>
</gene>
<organism evidence="2 3">
    <name type="scientific">Nonomuraea cypriaca</name>
    <dbReference type="NCBI Taxonomy" id="1187855"/>
    <lineage>
        <taxon>Bacteria</taxon>
        <taxon>Bacillati</taxon>
        <taxon>Actinomycetota</taxon>
        <taxon>Actinomycetes</taxon>
        <taxon>Streptosporangiales</taxon>
        <taxon>Streptosporangiaceae</taxon>
        <taxon>Nonomuraea</taxon>
    </lineage>
</organism>
<sequence>MISWRTCIGLAAAAILLLSATPAAAAAHTNAAAAAVRLGGSPQSWGPHYSPGGKRAKASGTVTATSEDHHDIPAAGTLKVSGKVHDLTRASAGCGWAVFGIAVVNTAGNKVTWKRHHERTCAFGKPRTFSFTYHRVYQVELKVCAERRAGEPSIQCTAGNPAWKTIYLSPH</sequence>
<evidence type="ECO:0000313" key="3">
    <source>
        <dbReference type="Proteomes" id="UP000605361"/>
    </source>
</evidence>
<evidence type="ECO:0000256" key="1">
    <source>
        <dbReference type="SAM" id="SignalP"/>
    </source>
</evidence>
<feature type="signal peptide" evidence="1">
    <location>
        <begin position="1"/>
        <end position="25"/>
    </location>
</feature>
<keyword evidence="3" id="KW-1185">Reference proteome</keyword>
<dbReference type="AlphaFoldDB" id="A0A931AQ00"/>
<dbReference type="EMBL" id="JADOGI010000426">
    <property type="protein sequence ID" value="MBF8194474.1"/>
    <property type="molecule type" value="Genomic_DNA"/>
</dbReference>
<name>A0A931AQ00_9ACTN</name>
<comment type="caution">
    <text evidence="2">The sequence shown here is derived from an EMBL/GenBank/DDBJ whole genome shotgun (WGS) entry which is preliminary data.</text>
</comment>
<proteinExistence type="predicted"/>
<protein>
    <recommendedName>
        <fullName evidence="4">Secreted protein</fullName>
    </recommendedName>
</protein>
<keyword evidence="1" id="KW-0732">Signal</keyword>
<accession>A0A931AQ00</accession>
<evidence type="ECO:0000313" key="2">
    <source>
        <dbReference type="EMBL" id="MBF8194474.1"/>
    </source>
</evidence>
<evidence type="ECO:0008006" key="4">
    <source>
        <dbReference type="Google" id="ProtNLM"/>
    </source>
</evidence>
<reference evidence="2" key="1">
    <citation type="submission" date="2020-11" db="EMBL/GenBank/DDBJ databases">
        <title>Whole-genome analyses of Nonomuraea sp. K274.</title>
        <authorList>
            <person name="Veyisoglu A."/>
        </authorList>
    </citation>
    <scope>NUCLEOTIDE SEQUENCE</scope>
    <source>
        <strain evidence="2">K274</strain>
    </source>
</reference>
<dbReference type="RefSeq" id="WP_195903289.1">
    <property type="nucleotide sequence ID" value="NZ_JADOGI010000426.1"/>
</dbReference>
<dbReference type="Proteomes" id="UP000605361">
    <property type="component" value="Unassembled WGS sequence"/>
</dbReference>
<feature type="chain" id="PRO_5037426590" description="Secreted protein" evidence="1">
    <location>
        <begin position="26"/>
        <end position="171"/>
    </location>
</feature>